<dbReference type="EMBL" id="CP017637">
    <property type="protein sequence ID" value="APG09489.1"/>
    <property type="molecule type" value="Genomic_DNA"/>
</dbReference>
<dbReference type="OrthoDB" id="5447244at2"/>
<reference evidence="1 2" key="1">
    <citation type="submission" date="2016-11" db="EMBL/GenBank/DDBJ databases">
        <title>Complete Genome Sequence of Bradyrhizobium sp. strain J5, an isolated from soybean nodule in Hokkaido.</title>
        <authorList>
            <person name="Kanehara K."/>
        </authorList>
    </citation>
    <scope>NUCLEOTIDE SEQUENCE [LARGE SCALE GENOMIC DNA]</scope>
    <source>
        <strain evidence="1 2">J5</strain>
    </source>
</reference>
<proteinExistence type="predicted"/>
<accession>A0A1L3F868</accession>
<evidence type="ECO:0000313" key="2">
    <source>
        <dbReference type="Proteomes" id="UP000181962"/>
    </source>
</evidence>
<dbReference type="AlphaFoldDB" id="A0A1L3F868"/>
<gene>
    <name evidence="1" type="ORF">BKD09_14185</name>
</gene>
<dbReference type="Proteomes" id="UP000181962">
    <property type="component" value="Chromosome"/>
</dbReference>
<protein>
    <submittedName>
        <fullName evidence="1">Uncharacterized protein</fullName>
    </submittedName>
</protein>
<name>A0A1L3F868_BRAJP</name>
<evidence type="ECO:0000313" key="1">
    <source>
        <dbReference type="EMBL" id="APG09489.1"/>
    </source>
</evidence>
<dbReference type="RefSeq" id="WP_071917224.1">
    <property type="nucleotide sequence ID" value="NZ_CP017637.1"/>
</dbReference>
<sequence>MRYGQPELLFNKTGMHDVMYRQEQSATAAPGGINENVLLNTPTEDLVEELVERYRLNVPVLDRANAEAEHSEGPVEVYDFFSRDYDGGRRTVQGSIVELTVPYTGDRGLFDVQPTTFDSGPPRAQIDGNHVVVRHSDRELKPEEANKALNGVLDVIERYLTWQRATAEPFNERIKVRLREAIEARKVKVLKDRNSVANLGFKLKGRADAPKTYVAPVVRKRIVPTLPKPVAQSTFIPEPMLDDQTYSEILKIIENMTLVMERSPSAFASMGEEDIRQHFLVQLNGQFEGAATGETFNFTGKTDILIRVDGRNIFIAECKFWNGPKAFTETIDQLLGYLSWRDTKAAVIIFSRNRDFSGVLKSVEEATDAHPHKKRGPTRDGDTRLRYIFGNPADHNREVFLTIMAFNVPST</sequence>
<organism evidence="1 2">
    <name type="scientific">Bradyrhizobium japonicum</name>
    <dbReference type="NCBI Taxonomy" id="375"/>
    <lineage>
        <taxon>Bacteria</taxon>
        <taxon>Pseudomonadati</taxon>
        <taxon>Pseudomonadota</taxon>
        <taxon>Alphaproteobacteria</taxon>
        <taxon>Hyphomicrobiales</taxon>
        <taxon>Nitrobacteraceae</taxon>
        <taxon>Bradyrhizobium</taxon>
    </lineage>
</organism>